<organism evidence="1 2">
    <name type="scientific">Clostridium innocuum</name>
    <dbReference type="NCBI Taxonomy" id="1522"/>
    <lineage>
        <taxon>Bacteria</taxon>
        <taxon>Bacillati</taxon>
        <taxon>Bacillota</taxon>
        <taxon>Clostridia</taxon>
        <taxon>Eubacteriales</taxon>
        <taxon>Clostridiaceae</taxon>
        <taxon>Clostridium</taxon>
    </lineage>
</organism>
<dbReference type="AlphaFoldDB" id="A0A3E2W186"/>
<dbReference type="Proteomes" id="UP000260025">
    <property type="component" value="Unassembled WGS sequence"/>
</dbReference>
<dbReference type="OrthoDB" id="1648811at2"/>
<protein>
    <submittedName>
        <fullName evidence="1">Uncharacterized protein</fullName>
    </submittedName>
</protein>
<dbReference type="EMBL" id="QVEV01000005">
    <property type="protein sequence ID" value="RGC17309.1"/>
    <property type="molecule type" value="Genomic_DNA"/>
</dbReference>
<proteinExistence type="predicted"/>
<dbReference type="RefSeq" id="WP_117442346.1">
    <property type="nucleotide sequence ID" value="NZ_JAJFEN010000007.1"/>
</dbReference>
<comment type="caution">
    <text evidence="1">The sequence shown here is derived from an EMBL/GenBank/DDBJ whole genome shotgun (WGS) entry which is preliminary data.</text>
</comment>
<evidence type="ECO:0000313" key="2">
    <source>
        <dbReference type="Proteomes" id="UP000260025"/>
    </source>
</evidence>
<accession>A0A3E2W186</accession>
<gene>
    <name evidence="1" type="ORF">DXA38_05600</name>
</gene>
<reference evidence="1 2" key="1">
    <citation type="submission" date="2018-08" db="EMBL/GenBank/DDBJ databases">
        <title>A genome reference for cultivated species of the human gut microbiota.</title>
        <authorList>
            <person name="Zou Y."/>
            <person name="Xue W."/>
            <person name="Luo G."/>
        </authorList>
    </citation>
    <scope>NUCLEOTIDE SEQUENCE [LARGE SCALE GENOMIC DNA]</scope>
    <source>
        <strain evidence="1 2">OF01-2LB</strain>
    </source>
</reference>
<sequence>MKISITSAISMIFLTFVCVLFINVMSAQMQIAKLNDFHYGVVHELESSDFSPAVIDQMTHAANYDVRVENRGVKDDLRIYQVITSGSVRMPLFHYEKTYVKESSAR</sequence>
<evidence type="ECO:0000313" key="1">
    <source>
        <dbReference type="EMBL" id="RGC17309.1"/>
    </source>
</evidence>
<name>A0A3E2W186_CLOIN</name>